<dbReference type="InterPro" id="IPR001025">
    <property type="entry name" value="BAH_dom"/>
</dbReference>
<dbReference type="InterPro" id="IPR009071">
    <property type="entry name" value="HMG_box_dom"/>
</dbReference>
<keyword evidence="7 10" id="KW-0539">Nucleus</keyword>
<feature type="compositionally biased region" description="Acidic residues" evidence="12">
    <location>
        <begin position="1389"/>
        <end position="1399"/>
    </location>
</feature>
<feature type="domain" description="C2H2-type" evidence="15">
    <location>
        <begin position="1536"/>
        <end position="1560"/>
    </location>
</feature>
<feature type="region of interest" description="Disordered" evidence="12">
    <location>
        <begin position="318"/>
        <end position="339"/>
    </location>
</feature>
<dbReference type="GO" id="GO:0008270">
    <property type="term" value="F:zinc ion binding"/>
    <property type="evidence" value="ECO:0007669"/>
    <property type="project" value="UniProtKB-KW"/>
</dbReference>
<dbReference type="PRINTS" id="PR00503">
    <property type="entry name" value="BROMODOMAIN"/>
</dbReference>
<reference evidence="17 18" key="1">
    <citation type="submission" date="2020-04" db="EMBL/GenBank/DDBJ databases">
        <authorList>
            <person name="Laetsch R D."/>
            <person name="Stevens L."/>
            <person name="Kumar S."/>
            <person name="Blaxter L. M."/>
        </authorList>
    </citation>
    <scope>NUCLEOTIDE SEQUENCE [LARGE SCALE GENOMIC DNA]</scope>
</reference>
<evidence type="ECO:0000259" key="14">
    <source>
        <dbReference type="PROSITE" id="PS50118"/>
    </source>
</evidence>
<feature type="region of interest" description="Disordered" evidence="12">
    <location>
        <begin position="152"/>
        <end position="184"/>
    </location>
</feature>
<evidence type="ECO:0000313" key="17">
    <source>
        <dbReference type="EMBL" id="CAB3407586.1"/>
    </source>
</evidence>
<keyword evidence="11" id="KW-0175">Coiled coil</keyword>
<dbReference type="PANTHER" id="PTHR16062:SF19">
    <property type="entry name" value="PROTEIN POLYBROMO-1"/>
    <property type="match status" value="1"/>
</dbReference>
<organism evidence="17 18">
    <name type="scientific">Caenorhabditis bovis</name>
    <dbReference type="NCBI Taxonomy" id="2654633"/>
    <lineage>
        <taxon>Eukaryota</taxon>
        <taxon>Metazoa</taxon>
        <taxon>Ecdysozoa</taxon>
        <taxon>Nematoda</taxon>
        <taxon>Chromadorea</taxon>
        <taxon>Rhabditida</taxon>
        <taxon>Rhabditina</taxon>
        <taxon>Rhabditomorpha</taxon>
        <taxon>Rhabditoidea</taxon>
        <taxon>Rhabditidae</taxon>
        <taxon>Peloderinae</taxon>
        <taxon>Caenorhabditis</taxon>
    </lineage>
</organism>
<accession>A0A8S1F614</accession>
<dbReference type="PROSITE" id="PS50157">
    <property type="entry name" value="ZINC_FINGER_C2H2_2"/>
    <property type="match status" value="1"/>
</dbReference>
<dbReference type="GO" id="GO:0016514">
    <property type="term" value="C:SWI/SNF complex"/>
    <property type="evidence" value="ECO:0007669"/>
    <property type="project" value="TreeGrafter"/>
</dbReference>
<feature type="region of interest" description="Disordered" evidence="12">
    <location>
        <begin position="1389"/>
        <end position="1440"/>
    </location>
</feature>
<dbReference type="GO" id="GO:0003677">
    <property type="term" value="F:DNA binding"/>
    <property type="evidence" value="ECO:0007669"/>
    <property type="project" value="UniProtKB-UniRule"/>
</dbReference>
<dbReference type="InterPro" id="IPR001487">
    <property type="entry name" value="Bromodomain"/>
</dbReference>
<dbReference type="PROSITE" id="PS50014">
    <property type="entry name" value="BROMODOMAIN_2"/>
    <property type="match status" value="5"/>
</dbReference>
<comment type="subcellular location">
    <subcellularLocation>
        <location evidence="1">Nucleus</location>
    </subcellularLocation>
</comment>
<evidence type="ECO:0000256" key="9">
    <source>
        <dbReference type="PROSITE-ProRule" id="PRU00042"/>
    </source>
</evidence>
<dbReference type="SUPFAM" id="SSF47370">
    <property type="entry name" value="Bromodomain"/>
    <property type="match status" value="6"/>
</dbReference>
<dbReference type="SUPFAM" id="SSF47095">
    <property type="entry name" value="HMG-box"/>
    <property type="match status" value="1"/>
</dbReference>
<evidence type="ECO:0000256" key="12">
    <source>
        <dbReference type="SAM" id="MobiDB-lite"/>
    </source>
</evidence>
<gene>
    <name evidence="17" type="ORF">CBOVIS_LOCUS9497</name>
</gene>
<feature type="coiled-coil region" evidence="11">
    <location>
        <begin position="946"/>
        <end position="973"/>
    </location>
</feature>
<dbReference type="InterPro" id="IPR037382">
    <property type="entry name" value="Rsc/polybromo"/>
</dbReference>
<evidence type="ECO:0000259" key="13">
    <source>
        <dbReference type="PROSITE" id="PS50014"/>
    </source>
</evidence>
<dbReference type="Gene3D" id="1.20.920.10">
    <property type="entry name" value="Bromodomain-like"/>
    <property type="match status" value="6"/>
</dbReference>
<evidence type="ECO:0000256" key="1">
    <source>
        <dbReference type="ARBA" id="ARBA00004123"/>
    </source>
</evidence>
<dbReference type="SMART" id="SM00355">
    <property type="entry name" value="ZnF_C2H2"/>
    <property type="match status" value="2"/>
</dbReference>
<dbReference type="GO" id="GO:0016586">
    <property type="term" value="C:RSC-type complex"/>
    <property type="evidence" value="ECO:0007669"/>
    <property type="project" value="InterPro"/>
</dbReference>
<keyword evidence="3" id="KW-0156">Chromatin regulator</keyword>
<keyword evidence="10" id="KW-0238">DNA-binding</keyword>
<sequence>MSVRRKRAADSEQPAAETSTPVTVKRKKSGRMAFADREKRDIEVGKGDYVMRKLRNTKNAQKQSIIENFLRLPSRRHDPEFYEKVTNPIDFARIFQKLKTPEYMTFDEFEADLELLIANSLGYYKEDSEEYQDASRIKEVFEEAKIKVASGEYKDDSLEEAREPEEPEEEGNVKEEETSERDSSPFEIDLLMIHDLIGSILEHTDTNGRLLCPPFRVLQTKEEFPAYYDKIKNPIDLKTIAQKGRDNKYETMNQILDDIFLLFNNAQEFSGKDSDIYRDAALLKQFAKEKARKLEEKGSVHPQRRAKTKRLVDALLEQSASSSGDHYSEDSEEDEDTETNDDPVWRLYWTIRNAKHEKDRSISLADHFLELPSQTCYPDYYDEIKQPVSLFMINKRLKNGGYDLESLLKDVMLMCSNACEYNLEGSEVYVAARKLGQLALDTVKNLRPDMDLSEYLPKTIQSSPLKAKSAMTRKIKIEMMDTDSESNQTPPPMSSSATRRKSPKKANGVMSTHRGRKSQAEMNDIMRNKHLMLNIWHSVYNLKMGPDESYWPAGAFLDLPSGKDYPEYYEVIKKPVDMKMIRERIESNQYRNVSEMVDDMRLMFENAREFNEPKSNIYEDSKMLENVLLRSYEASRAAPIGASVSTPQFKIRLNARPSDKKSAKRRVKHEELSDDEEYTTRHRSPVKSQRRSANPHQIGAIDMLAKLPEEEQKMWRLFSTIKDLRDETGRLIASQFWKLPSRDELPSYYEIIKKPMDLERIQQRLTTKSYLTLMDIVADLTLMISNACRFNETESTLFKDAVTIQKVLLELKRDLDWDERVPRVQLEIRTIFTSIFANIFGKKDENGVCYADAFVELPDILKSKGVPADEWPFTFDQIKMNIDKCRYRRLDRFQKDFFDLFEKARELTKFGSPMYTASIILQKQFVIERDAKCKDRIVSNAYSVLEKDIDEEIEKTAARRAQEEEKEEEEEAACLGAVKRHESEIDMENLEVDGVKYDAPCFAYISRTDEKKLPNHIFRVERIFKNENGDQAIQGFWVYRPNETLHLASRRFYEKEVFITPFRDTVLADRLRGKCVVVSHSTFTTKLINGYEKEDIYLCEFKYHGKPKYFAKLKAWPYSAEDAQLDCTKRAKHLSPKRNNRATTLANREERTPEDESEDEDDNDRAKSQLVLDIDRYETPAPSHSNDEPSRTYFHQIKSATGKFYSLGQFVLVFNPKKPLCDVMRINKLWREDDGSEWFSGGWFARPIEVLHDRGRMFYPKEVIAVFRDDETRPLSDIQHRCAVMSPKNYVKERPTDIAECDVFVCESQVNGTTAAPQNCSLFAFETSDDMNGVPMNLDYAKNARKLKNYRLHLSIPNEELFLFQKPIVMEKEMSPLVKNDGAMPLDQLDELMDDDTDGSESVASSNVNQPPTTAATPKPESGSVPSTPQPPATPTPLPLSTLTVQAALGTPKVGKSKSGYILFSAEVRKRIMHENPEAGFGEVSKIVGIEWKKLSDEQKKQYEVRAEQVAIEKAKQDAIKTAQERALLPGQIRIYQCKWSNCDSQFDVESALNEHITLHHTSHIILGSDQQFVCMWVTCLRNRKDGKPFPSLPRLQRHIKEKHIPTALRNVYQNQIGRNFFKHVTVKNDVGELTMQLVNVPYGREPIQNAPPQPQPQQVIIADPGRTIVRTVVPTFVAAPNSIQSRRCLHSEAYLKYIESMSTNRQKSVSRWQKNLAANHRNTPINPNMVKGPSSWIRNAHPNGRQIREEDVTKALWKLRDELLKSTFNSEDPQKDANFKEFVDTWTDYRNKEETIESTRTYSRKIKQLLGLQSPTQPPTKQA</sequence>
<feature type="DNA-binding region" description="HMG box" evidence="10">
    <location>
        <begin position="1454"/>
        <end position="1509"/>
    </location>
</feature>
<keyword evidence="18" id="KW-1185">Reference proteome</keyword>
<dbReference type="InterPro" id="IPR036427">
    <property type="entry name" value="Bromodomain-like_sf"/>
</dbReference>
<feature type="domain" description="BAH" evidence="16">
    <location>
        <begin position="995"/>
        <end position="1114"/>
    </location>
</feature>
<evidence type="ECO:0000256" key="6">
    <source>
        <dbReference type="ARBA" id="ARBA00023163"/>
    </source>
</evidence>
<feature type="compositionally biased region" description="Basic and acidic residues" evidence="12">
    <location>
        <begin position="171"/>
        <end position="184"/>
    </location>
</feature>
<dbReference type="GO" id="GO:0006368">
    <property type="term" value="P:transcription elongation by RNA polymerase II"/>
    <property type="evidence" value="ECO:0007669"/>
    <property type="project" value="TreeGrafter"/>
</dbReference>
<keyword evidence="9" id="KW-0479">Metal-binding</keyword>
<dbReference type="PROSITE" id="PS50118">
    <property type="entry name" value="HMG_BOX_2"/>
    <property type="match status" value="1"/>
</dbReference>
<feature type="region of interest" description="Disordered" evidence="12">
    <location>
        <begin position="652"/>
        <end position="697"/>
    </location>
</feature>
<dbReference type="PROSITE" id="PS51038">
    <property type="entry name" value="BAH"/>
    <property type="match status" value="2"/>
</dbReference>
<evidence type="ECO:0000256" key="8">
    <source>
        <dbReference type="PROSITE-ProRule" id="PRU00035"/>
    </source>
</evidence>
<dbReference type="Proteomes" id="UP000494206">
    <property type="component" value="Unassembled WGS sequence"/>
</dbReference>
<feature type="compositionally biased region" description="Pro residues" evidence="12">
    <location>
        <begin position="1428"/>
        <end position="1438"/>
    </location>
</feature>
<dbReference type="GO" id="GO:0003682">
    <property type="term" value="F:chromatin binding"/>
    <property type="evidence" value="ECO:0007669"/>
    <property type="project" value="InterPro"/>
</dbReference>
<feature type="compositionally biased region" description="Acidic residues" evidence="12">
    <location>
        <begin position="330"/>
        <end position="339"/>
    </location>
</feature>
<feature type="compositionally biased region" description="Polar residues" evidence="12">
    <location>
        <begin position="1400"/>
        <end position="1416"/>
    </location>
</feature>
<dbReference type="Pfam" id="PF00439">
    <property type="entry name" value="Bromodomain"/>
    <property type="match status" value="5"/>
</dbReference>
<evidence type="ECO:0000259" key="15">
    <source>
        <dbReference type="PROSITE" id="PS50157"/>
    </source>
</evidence>
<evidence type="ECO:0000256" key="11">
    <source>
        <dbReference type="SAM" id="Coils"/>
    </source>
</evidence>
<evidence type="ECO:0000256" key="2">
    <source>
        <dbReference type="ARBA" id="ARBA00022737"/>
    </source>
</evidence>
<feature type="region of interest" description="Disordered" evidence="12">
    <location>
        <begin position="1"/>
        <end position="30"/>
    </location>
</feature>
<dbReference type="PANTHER" id="PTHR16062">
    <property type="entry name" value="SWI/SNF-RELATED"/>
    <property type="match status" value="1"/>
</dbReference>
<keyword evidence="6" id="KW-0804">Transcription</keyword>
<feature type="domain" description="Bromo" evidence="13">
    <location>
        <begin position="61"/>
        <end position="131"/>
    </location>
</feature>
<keyword evidence="4" id="KW-0805">Transcription regulation</keyword>
<comment type="caution">
    <text evidence="17">The sequence shown here is derived from an EMBL/GenBank/DDBJ whole genome shotgun (WGS) entry which is preliminary data.</text>
</comment>
<dbReference type="SMART" id="SM00398">
    <property type="entry name" value="HMG"/>
    <property type="match status" value="1"/>
</dbReference>
<evidence type="ECO:0000256" key="4">
    <source>
        <dbReference type="ARBA" id="ARBA00023015"/>
    </source>
</evidence>
<evidence type="ECO:0000256" key="7">
    <source>
        <dbReference type="ARBA" id="ARBA00023242"/>
    </source>
</evidence>
<name>A0A8S1F614_9PELO</name>
<feature type="domain" description="HMG box" evidence="14">
    <location>
        <begin position="1454"/>
        <end position="1509"/>
    </location>
</feature>
<feature type="domain" description="Bromo" evidence="13">
    <location>
        <begin position="728"/>
        <end position="798"/>
    </location>
</feature>
<feature type="domain" description="Bromo" evidence="13">
    <location>
        <begin position="548"/>
        <end position="618"/>
    </location>
</feature>
<evidence type="ECO:0000256" key="3">
    <source>
        <dbReference type="ARBA" id="ARBA00022853"/>
    </source>
</evidence>
<keyword evidence="9" id="KW-0863">Zinc-finger</keyword>
<feature type="domain" description="Bromo" evidence="13">
    <location>
        <begin position="207"/>
        <end position="277"/>
    </location>
</feature>
<feature type="region of interest" description="Disordered" evidence="12">
    <location>
        <begin position="479"/>
        <end position="518"/>
    </location>
</feature>
<evidence type="ECO:0000313" key="18">
    <source>
        <dbReference type="Proteomes" id="UP000494206"/>
    </source>
</evidence>
<dbReference type="InterPro" id="IPR036910">
    <property type="entry name" value="HMG_box_dom_sf"/>
</dbReference>
<keyword evidence="9" id="KW-0862">Zinc</keyword>
<evidence type="ECO:0000256" key="10">
    <source>
        <dbReference type="PROSITE-ProRule" id="PRU00267"/>
    </source>
</evidence>
<dbReference type="EMBL" id="CADEPM010000006">
    <property type="protein sequence ID" value="CAB3407586.1"/>
    <property type="molecule type" value="Genomic_DNA"/>
</dbReference>
<dbReference type="CDD" id="cd04369">
    <property type="entry name" value="Bromodomain"/>
    <property type="match status" value="1"/>
</dbReference>
<feature type="compositionally biased region" description="Basic residues" evidence="12">
    <location>
        <begin position="681"/>
        <end position="690"/>
    </location>
</feature>
<dbReference type="SMART" id="SM00439">
    <property type="entry name" value="BAH"/>
    <property type="match status" value="2"/>
</dbReference>
<proteinExistence type="predicted"/>
<dbReference type="GO" id="GO:0006338">
    <property type="term" value="P:chromatin remodeling"/>
    <property type="evidence" value="ECO:0007669"/>
    <property type="project" value="InterPro"/>
</dbReference>
<evidence type="ECO:0008006" key="19">
    <source>
        <dbReference type="Google" id="ProtNLM"/>
    </source>
</evidence>
<dbReference type="Gene3D" id="2.30.30.490">
    <property type="match status" value="2"/>
</dbReference>
<keyword evidence="2" id="KW-0677">Repeat</keyword>
<feature type="domain" description="BAH" evidence="16">
    <location>
        <begin position="1203"/>
        <end position="1321"/>
    </location>
</feature>
<feature type="region of interest" description="Disordered" evidence="12">
    <location>
        <begin position="1131"/>
        <end position="1165"/>
    </location>
</feature>
<evidence type="ECO:0000256" key="5">
    <source>
        <dbReference type="ARBA" id="ARBA00023117"/>
    </source>
</evidence>
<dbReference type="SMART" id="SM00297">
    <property type="entry name" value="BROMO"/>
    <property type="match status" value="6"/>
</dbReference>
<feature type="compositionally biased region" description="Basic residues" evidence="12">
    <location>
        <begin position="1131"/>
        <end position="1140"/>
    </location>
</feature>
<dbReference type="InterPro" id="IPR043151">
    <property type="entry name" value="BAH_sf"/>
</dbReference>
<dbReference type="OrthoDB" id="10009055at2759"/>
<feature type="compositionally biased region" description="Acidic residues" evidence="12">
    <location>
        <begin position="1152"/>
        <end position="1163"/>
    </location>
</feature>
<dbReference type="Pfam" id="PF01426">
    <property type="entry name" value="BAH"/>
    <property type="match status" value="2"/>
</dbReference>
<feature type="compositionally biased region" description="Basic and acidic residues" evidence="12">
    <location>
        <begin position="152"/>
        <end position="161"/>
    </location>
</feature>
<dbReference type="InterPro" id="IPR013087">
    <property type="entry name" value="Znf_C2H2_type"/>
</dbReference>
<dbReference type="Pfam" id="PF00505">
    <property type="entry name" value="HMG_box"/>
    <property type="match status" value="1"/>
</dbReference>
<keyword evidence="5 8" id="KW-0103">Bromodomain</keyword>
<feature type="domain" description="Bromo" evidence="13">
    <location>
        <begin position="360"/>
        <end position="429"/>
    </location>
</feature>
<evidence type="ECO:0000259" key="16">
    <source>
        <dbReference type="PROSITE" id="PS51038"/>
    </source>
</evidence>
<dbReference type="Gene3D" id="1.10.30.10">
    <property type="entry name" value="High mobility group box domain"/>
    <property type="match status" value="1"/>
</dbReference>
<protein>
    <recommendedName>
        <fullName evidence="19">Protein polybromo-1</fullName>
    </recommendedName>
</protein>
<dbReference type="Gene3D" id="3.30.160.60">
    <property type="entry name" value="Classic Zinc Finger"/>
    <property type="match status" value="1"/>
</dbReference>